<protein>
    <recommendedName>
        <fullName evidence="2">Integrase zinc-binding domain-containing protein</fullName>
    </recommendedName>
</protein>
<evidence type="ECO:0000313" key="3">
    <source>
        <dbReference type="EMBL" id="PBK68321.1"/>
    </source>
</evidence>
<sequence>DTGRPETSTEFAKRMPDILDNPQEGHSEESIGPSEGPRASKPAPNPRGKVPGHDQGAGSQISQNPSLETERSHDTQSQGEIDKHSEPSSERTLLLRTLPTSEGIDFQQSISGRYTSDPLFRKVLDHPDQFKNFEWDKTSKLLYLKKEEFCVLCIPRVLINGRSAQEIVISEAHSMLAHLGSSKTLEYLRQHVWWK</sequence>
<feature type="non-terminal residue" evidence="3">
    <location>
        <position position="195"/>
    </location>
</feature>
<dbReference type="STRING" id="1076256.A0A2H3BBS1"/>
<dbReference type="Pfam" id="PF17921">
    <property type="entry name" value="Integrase_H2C2"/>
    <property type="match status" value="1"/>
</dbReference>
<evidence type="ECO:0000313" key="4">
    <source>
        <dbReference type="Proteomes" id="UP000218334"/>
    </source>
</evidence>
<gene>
    <name evidence="3" type="ORF">ARMSODRAFT_848592</name>
</gene>
<feature type="region of interest" description="Disordered" evidence="1">
    <location>
        <begin position="1"/>
        <end position="91"/>
    </location>
</feature>
<name>A0A2H3BBS1_9AGAR</name>
<dbReference type="AlphaFoldDB" id="A0A2H3BBS1"/>
<dbReference type="EMBL" id="KZ293433">
    <property type="protein sequence ID" value="PBK68321.1"/>
    <property type="molecule type" value="Genomic_DNA"/>
</dbReference>
<feature type="compositionally biased region" description="Basic and acidic residues" evidence="1">
    <location>
        <begin position="11"/>
        <end position="29"/>
    </location>
</feature>
<accession>A0A2H3BBS1</accession>
<organism evidence="3 4">
    <name type="scientific">Armillaria solidipes</name>
    <dbReference type="NCBI Taxonomy" id="1076256"/>
    <lineage>
        <taxon>Eukaryota</taxon>
        <taxon>Fungi</taxon>
        <taxon>Dikarya</taxon>
        <taxon>Basidiomycota</taxon>
        <taxon>Agaricomycotina</taxon>
        <taxon>Agaricomycetes</taxon>
        <taxon>Agaricomycetidae</taxon>
        <taxon>Agaricales</taxon>
        <taxon>Marasmiineae</taxon>
        <taxon>Physalacriaceae</taxon>
        <taxon>Armillaria</taxon>
    </lineage>
</organism>
<feature type="non-terminal residue" evidence="3">
    <location>
        <position position="1"/>
    </location>
</feature>
<feature type="compositionally biased region" description="Polar residues" evidence="1">
    <location>
        <begin position="57"/>
        <end position="67"/>
    </location>
</feature>
<proteinExistence type="predicted"/>
<reference evidence="4" key="1">
    <citation type="journal article" date="2017" name="Nat. Ecol. Evol.">
        <title>Genome expansion and lineage-specific genetic innovations in the forest pathogenic fungi Armillaria.</title>
        <authorList>
            <person name="Sipos G."/>
            <person name="Prasanna A.N."/>
            <person name="Walter M.C."/>
            <person name="O'Connor E."/>
            <person name="Balint B."/>
            <person name="Krizsan K."/>
            <person name="Kiss B."/>
            <person name="Hess J."/>
            <person name="Varga T."/>
            <person name="Slot J."/>
            <person name="Riley R."/>
            <person name="Boka B."/>
            <person name="Rigling D."/>
            <person name="Barry K."/>
            <person name="Lee J."/>
            <person name="Mihaltcheva S."/>
            <person name="LaButti K."/>
            <person name="Lipzen A."/>
            <person name="Waldron R."/>
            <person name="Moloney N.M."/>
            <person name="Sperisen C."/>
            <person name="Kredics L."/>
            <person name="Vagvoelgyi C."/>
            <person name="Patrignani A."/>
            <person name="Fitzpatrick D."/>
            <person name="Nagy I."/>
            <person name="Doyle S."/>
            <person name="Anderson J.B."/>
            <person name="Grigoriev I.V."/>
            <person name="Gueldener U."/>
            <person name="Muensterkoetter M."/>
            <person name="Nagy L.G."/>
        </authorList>
    </citation>
    <scope>NUCLEOTIDE SEQUENCE [LARGE SCALE GENOMIC DNA]</scope>
    <source>
        <strain evidence="4">28-4</strain>
    </source>
</reference>
<dbReference type="Gene3D" id="1.10.340.70">
    <property type="match status" value="1"/>
</dbReference>
<feature type="compositionally biased region" description="Basic and acidic residues" evidence="1">
    <location>
        <begin position="68"/>
        <end position="89"/>
    </location>
</feature>
<dbReference type="Proteomes" id="UP000218334">
    <property type="component" value="Unassembled WGS sequence"/>
</dbReference>
<dbReference type="InterPro" id="IPR041588">
    <property type="entry name" value="Integrase_H2C2"/>
</dbReference>
<feature type="compositionally biased region" description="Polar residues" evidence="1">
    <location>
        <begin position="1"/>
        <end position="10"/>
    </location>
</feature>
<evidence type="ECO:0000259" key="2">
    <source>
        <dbReference type="Pfam" id="PF17921"/>
    </source>
</evidence>
<evidence type="ECO:0000256" key="1">
    <source>
        <dbReference type="SAM" id="MobiDB-lite"/>
    </source>
</evidence>
<feature type="domain" description="Integrase zinc-binding" evidence="2">
    <location>
        <begin position="163"/>
        <end position="195"/>
    </location>
</feature>
<keyword evidence="4" id="KW-1185">Reference proteome</keyword>